<evidence type="ECO:0000259" key="7">
    <source>
        <dbReference type="PROSITE" id="PS51968"/>
    </source>
</evidence>
<gene>
    <name evidence="8" type="primary">TFCP2L1</name>
</gene>
<feature type="domain" description="Grh/CP2 DB" evidence="7">
    <location>
        <begin position="1"/>
        <end position="218"/>
    </location>
</feature>
<dbReference type="GO" id="GO:0005634">
    <property type="term" value="C:nucleus"/>
    <property type="evidence" value="ECO:0007669"/>
    <property type="project" value="UniProtKB-SubCell"/>
</dbReference>
<dbReference type="Pfam" id="PF25416">
    <property type="entry name" value="GRHL1_C"/>
    <property type="match status" value="1"/>
</dbReference>
<evidence type="ECO:0000313" key="8">
    <source>
        <dbReference type="Ensembl" id="ENSSTUP00000073716.1"/>
    </source>
</evidence>
<keyword evidence="9" id="KW-1185">Reference proteome</keyword>
<dbReference type="GeneTree" id="ENSGT00940000159158"/>
<reference evidence="8" key="1">
    <citation type="submission" date="2025-08" db="UniProtKB">
        <authorList>
            <consortium name="Ensembl"/>
        </authorList>
    </citation>
    <scope>IDENTIFICATION</scope>
</reference>
<evidence type="ECO:0000256" key="2">
    <source>
        <dbReference type="ARBA" id="ARBA00023015"/>
    </source>
</evidence>
<comment type="subcellular location">
    <subcellularLocation>
        <location evidence="1 6">Nucleus</location>
    </subcellularLocation>
</comment>
<name>A0A674BRQ1_SALTR</name>
<dbReference type="Ensembl" id="ENSSTUT00000078274.1">
    <property type="protein sequence ID" value="ENSSTUP00000073716.1"/>
    <property type="gene ID" value="ENSSTUG00000032149.1"/>
</dbReference>
<dbReference type="Proteomes" id="UP000472277">
    <property type="component" value="Chromosome 24"/>
</dbReference>
<dbReference type="AlphaFoldDB" id="A0A674BRQ1"/>
<proteinExistence type="predicted"/>
<dbReference type="Pfam" id="PF04516">
    <property type="entry name" value="CP2"/>
    <property type="match status" value="1"/>
</dbReference>
<dbReference type="GO" id="GO:0001228">
    <property type="term" value="F:DNA-binding transcription activator activity, RNA polymerase II-specific"/>
    <property type="evidence" value="ECO:0007669"/>
    <property type="project" value="TreeGrafter"/>
</dbReference>
<dbReference type="InterPro" id="IPR057520">
    <property type="entry name" value="GRHL1/CP2_C"/>
</dbReference>
<evidence type="ECO:0000256" key="3">
    <source>
        <dbReference type="ARBA" id="ARBA00023125"/>
    </source>
</evidence>
<keyword evidence="3 6" id="KW-0238">DNA-binding</keyword>
<evidence type="ECO:0000256" key="4">
    <source>
        <dbReference type="ARBA" id="ARBA00023163"/>
    </source>
</evidence>
<dbReference type="PROSITE" id="PS51968">
    <property type="entry name" value="GRH_CP2_DB"/>
    <property type="match status" value="1"/>
</dbReference>
<dbReference type="InParanoid" id="A0A674BRQ1"/>
<organism evidence="8 9">
    <name type="scientific">Salmo trutta</name>
    <name type="common">Brown trout</name>
    <dbReference type="NCBI Taxonomy" id="8032"/>
    <lineage>
        <taxon>Eukaryota</taxon>
        <taxon>Metazoa</taxon>
        <taxon>Chordata</taxon>
        <taxon>Craniata</taxon>
        <taxon>Vertebrata</taxon>
        <taxon>Euteleostomi</taxon>
        <taxon>Actinopterygii</taxon>
        <taxon>Neopterygii</taxon>
        <taxon>Teleostei</taxon>
        <taxon>Protacanthopterygii</taxon>
        <taxon>Salmoniformes</taxon>
        <taxon>Salmonidae</taxon>
        <taxon>Salmoninae</taxon>
        <taxon>Salmo</taxon>
    </lineage>
</organism>
<evidence type="ECO:0000256" key="5">
    <source>
        <dbReference type="ARBA" id="ARBA00023242"/>
    </source>
</evidence>
<dbReference type="PANTHER" id="PTHR11037">
    <property type="entry name" value="TRANSCRIPTION FACTOR CP2"/>
    <property type="match status" value="1"/>
</dbReference>
<dbReference type="Pfam" id="PF18016">
    <property type="entry name" value="SAM_3"/>
    <property type="match status" value="1"/>
</dbReference>
<keyword evidence="2" id="KW-0805">Transcription regulation</keyword>
<protein>
    <submittedName>
        <fullName evidence="8">Transcription factor CP2-like 1</fullName>
    </submittedName>
</protein>
<keyword evidence="5 6" id="KW-0539">Nucleus</keyword>
<evidence type="ECO:0000313" key="9">
    <source>
        <dbReference type="Proteomes" id="UP000472277"/>
    </source>
</evidence>
<keyword evidence="4" id="KW-0804">Transcription</keyword>
<dbReference type="GO" id="GO:0000978">
    <property type="term" value="F:RNA polymerase II cis-regulatory region sequence-specific DNA binding"/>
    <property type="evidence" value="ECO:0007669"/>
    <property type="project" value="TreeGrafter"/>
</dbReference>
<evidence type="ECO:0000256" key="6">
    <source>
        <dbReference type="PROSITE-ProRule" id="PRU01313"/>
    </source>
</evidence>
<sequence>LMINHTFPSPLFLLSRDILSPFLKHDQDETLTYINQGQSYEIRMVNRKRVYHCAPWNIPGTGSWISLNILLSVGVFLWDPVKNASVFIQVNCISTELTPRKHGGEKGVPFRIQIDTFTPNKHGEYLEHVHFSTMLTEVRDLTLQDHLIKVFLPLLFQCSFWPDAPNLSSTNCTPFPAYHSSPTSCSFTDGNSSPIQQGELILSGCSSDDCRYFVNVVGADLLKMSREDLIQICGLADGIQLLSAIKGSPLCVCIQPRLTLGALPEKSSLLYNVTPQQISHVYRQGPTGIHMLVSDEMVQNFTEETRFVIRTLKGNIFPSLKCTEPYVDMQFLYLLDL</sequence>
<dbReference type="InterPro" id="IPR041418">
    <property type="entry name" value="SAM_3"/>
</dbReference>
<dbReference type="InterPro" id="IPR040167">
    <property type="entry name" value="TF_CP2-like"/>
</dbReference>
<dbReference type="PANTHER" id="PTHR11037:SF18">
    <property type="entry name" value="TRANSCRIPTION FACTOR CP2-LIKE PROTEIN 1"/>
    <property type="match status" value="1"/>
</dbReference>
<dbReference type="InterPro" id="IPR007604">
    <property type="entry name" value="CP2"/>
</dbReference>
<accession>A0A674BRQ1</accession>
<evidence type="ECO:0000256" key="1">
    <source>
        <dbReference type="ARBA" id="ARBA00004123"/>
    </source>
</evidence>
<reference evidence="8" key="2">
    <citation type="submission" date="2025-09" db="UniProtKB">
        <authorList>
            <consortium name="Ensembl"/>
        </authorList>
    </citation>
    <scope>IDENTIFICATION</scope>
</reference>